<dbReference type="GO" id="GO:0003824">
    <property type="term" value="F:catalytic activity"/>
    <property type="evidence" value="ECO:0007669"/>
    <property type="project" value="InterPro"/>
</dbReference>
<dbReference type="AlphaFoldDB" id="A0A8J2XRZ8"/>
<keyword evidence="2" id="KW-1185">Reference proteome</keyword>
<dbReference type="Proteomes" id="UP000607559">
    <property type="component" value="Unassembled WGS sequence"/>
</dbReference>
<reference evidence="1" key="2">
    <citation type="submission" date="2020-09" db="EMBL/GenBank/DDBJ databases">
        <authorList>
            <person name="Sun Q."/>
            <person name="Zhou Y."/>
        </authorList>
    </citation>
    <scope>NUCLEOTIDE SEQUENCE</scope>
    <source>
        <strain evidence="1">CGMCC 1.15448</strain>
    </source>
</reference>
<reference evidence="1" key="1">
    <citation type="journal article" date="2014" name="Int. J. Syst. Evol. Microbiol.">
        <title>Complete genome sequence of Corynebacterium casei LMG S-19264T (=DSM 44701T), isolated from a smear-ripened cheese.</title>
        <authorList>
            <consortium name="US DOE Joint Genome Institute (JGI-PGF)"/>
            <person name="Walter F."/>
            <person name="Albersmeier A."/>
            <person name="Kalinowski J."/>
            <person name="Ruckert C."/>
        </authorList>
    </citation>
    <scope>NUCLEOTIDE SEQUENCE</scope>
    <source>
        <strain evidence="1">CGMCC 1.15448</strain>
    </source>
</reference>
<evidence type="ECO:0000313" key="2">
    <source>
        <dbReference type="Proteomes" id="UP000607559"/>
    </source>
</evidence>
<sequence length="368" mass="39442">MTDRPHVTRLFAPELAQAAEARKKFEPTITNTPDIPAINWSVIGKQAPKSLSTPAGELPAADAVVITWASAEWAALEHVFCASDKAMPYSQRTNGTWPGWQQYDKDMPAHSDNTWTYWGYYKLVQINNSKVLLFKSNTHLDWPGETFLSDLISRIISVVKPKLIISAGTAGGAKPADHIGTVSIVRAGTMYETGQPESKWPTYSNGWNADWGVAGLPGFSKLLFPIPTTEGDLSSLCSQFNSFYGTSFPLSELNPGNVNMGDAAPVLHNQTAAGTALLTTSTFVVATTAGNLADFASVEMDDAVIGEACAAAGTHFGFVRNISDPVQNAALPAKIQGAWGSAVYTSYGLYTSYNGALVAWALLDAQLK</sequence>
<proteinExistence type="predicted"/>
<gene>
    <name evidence="1" type="ORF">GCM10011511_10190</name>
</gene>
<dbReference type="Gene3D" id="3.40.50.1580">
    <property type="entry name" value="Nucleoside phosphorylase domain"/>
    <property type="match status" value="1"/>
</dbReference>
<dbReference type="SUPFAM" id="SSF53167">
    <property type="entry name" value="Purine and uridine phosphorylases"/>
    <property type="match status" value="1"/>
</dbReference>
<protein>
    <recommendedName>
        <fullName evidence="3">Nucleoside phosphorylase domain-containing protein</fullName>
    </recommendedName>
</protein>
<dbReference type="GO" id="GO:0009116">
    <property type="term" value="P:nucleoside metabolic process"/>
    <property type="evidence" value="ECO:0007669"/>
    <property type="project" value="InterPro"/>
</dbReference>
<name>A0A8J2XRZ8_9BACT</name>
<evidence type="ECO:0000313" key="1">
    <source>
        <dbReference type="EMBL" id="GGA88904.1"/>
    </source>
</evidence>
<accession>A0A8J2XRZ8</accession>
<dbReference type="RefSeq" id="WP_188929182.1">
    <property type="nucleotide sequence ID" value="NZ_BMJC01000001.1"/>
</dbReference>
<organism evidence="1 2">
    <name type="scientific">Puia dinghuensis</name>
    <dbReference type="NCBI Taxonomy" id="1792502"/>
    <lineage>
        <taxon>Bacteria</taxon>
        <taxon>Pseudomonadati</taxon>
        <taxon>Bacteroidota</taxon>
        <taxon>Chitinophagia</taxon>
        <taxon>Chitinophagales</taxon>
        <taxon>Chitinophagaceae</taxon>
        <taxon>Puia</taxon>
    </lineage>
</organism>
<comment type="caution">
    <text evidence="1">The sequence shown here is derived from an EMBL/GenBank/DDBJ whole genome shotgun (WGS) entry which is preliminary data.</text>
</comment>
<dbReference type="InterPro" id="IPR035994">
    <property type="entry name" value="Nucleoside_phosphorylase_sf"/>
</dbReference>
<dbReference type="EMBL" id="BMJC01000001">
    <property type="protein sequence ID" value="GGA88904.1"/>
    <property type="molecule type" value="Genomic_DNA"/>
</dbReference>
<evidence type="ECO:0008006" key="3">
    <source>
        <dbReference type="Google" id="ProtNLM"/>
    </source>
</evidence>